<sequence>MSVRPAINRTFHDVLTEAIRDISEHGYDDPARLQEWLRRLRFAAMADLPTDAEMRNRIQVAMDAVFRRTLSKTGALRYHPGVPRFTIERLAPSLRPELDKRVRASVDLIKLNRERAVEQSLQRLAGWVSSVPAGGSRAVDKPEVRESIAKPIRQLRYEERRVSIDQGHKLMSSINAVIAEHTQAIAMRWRSHWRRAGYDYREDHKERDGKIYVIRGSWALQQGLITKCDGYLDEITQTAEEPFCQCYGVYINNLRDLPPEMLTEKGRRALEETRIRKP</sequence>
<evidence type="ECO:0000313" key="2">
    <source>
        <dbReference type="Proteomes" id="UP000062912"/>
    </source>
</evidence>
<reference evidence="1 2" key="1">
    <citation type="submission" date="2015-11" db="EMBL/GenBank/DDBJ databases">
        <title>Expanding the genomic diversity of Burkholderia species for the development of highly accurate diagnostics.</title>
        <authorList>
            <person name="Sahl J."/>
            <person name="Keim P."/>
            <person name="Wagner D."/>
        </authorList>
    </citation>
    <scope>NUCLEOTIDE SEQUENCE [LARGE SCALE GENOMIC DNA]</scope>
    <source>
        <strain evidence="1 2">MSMB368WGS</strain>
    </source>
</reference>
<protein>
    <recommendedName>
        <fullName evidence="3">Phage head morphogenesis domain-containing protein</fullName>
    </recommendedName>
</protein>
<organism evidence="1 2">
    <name type="scientific">Burkholderia pseudomultivorans</name>
    <dbReference type="NCBI Taxonomy" id="1207504"/>
    <lineage>
        <taxon>Bacteria</taxon>
        <taxon>Pseudomonadati</taxon>
        <taxon>Pseudomonadota</taxon>
        <taxon>Betaproteobacteria</taxon>
        <taxon>Burkholderiales</taxon>
        <taxon>Burkholderiaceae</taxon>
        <taxon>Burkholderia</taxon>
        <taxon>Burkholderia cepacia complex</taxon>
    </lineage>
</organism>
<dbReference type="RefSeq" id="WP_060241858.1">
    <property type="nucleotide sequence ID" value="NZ_LPJR01000029.1"/>
</dbReference>
<dbReference type="Proteomes" id="UP000062912">
    <property type="component" value="Unassembled WGS sequence"/>
</dbReference>
<dbReference type="AlphaFoldDB" id="A0A132EHN2"/>
<evidence type="ECO:0008006" key="3">
    <source>
        <dbReference type="Google" id="ProtNLM"/>
    </source>
</evidence>
<evidence type="ECO:0000313" key="1">
    <source>
        <dbReference type="EMBL" id="KWF29901.1"/>
    </source>
</evidence>
<proteinExistence type="predicted"/>
<dbReference type="OrthoDB" id="6476616at2"/>
<name>A0A132EHN2_9BURK</name>
<comment type="caution">
    <text evidence="1">The sequence shown here is derived from an EMBL/GenBank/DDBJ whole genome shotgun (WGS) entry which is preliminary data.</text>
</comment>
<dbReference type="EMBL" id="LPJR01000029">
    <property type="protein sequence ID" value="KWF29901.1"/>
    <property type="molecule type" value="Genomic_DNA"/>
</dbReference>
<gene>
    <name evidence="1" type="ORF">WT56_16100</name>
</gene>
<accession>A0A132EHN2</accession>